<dbReference type="Gene3D" id="3.40.50.150">
    <property type="entry name" value="Vaccinia Virus protein VP39"/>
    <property type="match status" value="1"/>
</dbReference>
<keyword evidence="2 5" id="KW-0808">Transferase</keyword>
<dbReference type="SUPFAM" id="SSF53335">
    <property type="entry name" value="S-adenosyl-L-methionine-dependent methyltransferases"/>
    <property type="match status" value="1"/>
</dbReference>
<reference evidence="5 6" key="1">
    <citation type="submission" date="2018-02" db="EMBL/GenBank/DDBJ databases">
        <title>Genomic Encyclopedia of Archaeal and Bacterial Type Strains, Phase II (KMG-II): from individual species to whole genera.</title>
        <authorList>
            <person name="Goeker M."/>
        </authorList>
    </citation>
    <scope>NUCLEOTIDE SEQUENCE [LARGE SCALE GENOMIC DNA]</scope>
    <source>
        <strain evidence="5 6">YU 961-1</strain>
    </source>
</reference>
<dbReference type="CDD" id="cd02440">
    <property type="entry name" value="AdoMet_MTases"/>
    <property type="match status" value="1"/>
</dbReference>
<feature type="domain" description="Methyltransferase" evidence="4">
    <location>
        <begin position="44"/>
        <end position="139"/>
    </location>
</feature>
<dbReference type="Proteomes" id="UP000239203">
    <property type="component" value="Unassembled WGS sequence"/>
</dbReference>
<comment type="caution">
    <text evidence="5">The sequence shown here is derived from an EMBL/GenBank/DDBJ whole genome shotgun (WGS) entry which is preliminary data.</text>
</comment>
<dbReference type="GO" id="GO:0008168">
    <property type="term" value="F:methyltransferase activity"/>
    <property type="evidence" value="ECO:0007669"/>
    <property type="project" value="UniProtKB-KW"/>
</dbReference>
<dbReference type="InterPro" id="IPR041698">
    <property type="entry name" value="Methyltransf_25"/>
</dbReference>
<dbReference type="EMBL" id="PTIX01000043">
    <property type="protein sequence ID" value="PPK61221.1"/>
    <property type="molecule type" value="Genomic_DNA"/>
</dbReference>
<evidence type="ECO:0000313" key="5">
    <source>
        <dbReference type="EMBL" id="PPK61221.1"/>
    </source>
</evidence>
<evidence type="ECO:0000256" key="2">
    <source>
        <dbReference type="ARBA" id="ARBA00022679"/>
    </source>
</evidence>
<organism evidence="5 6">
    <name type="scientific">Actinokineospora auranticolor</name>
    <dbReference type="NCBI Taxonomy" id="155976"/>
    <lineage>
        <taxon>Bacteria</taxon>
        <taxon>Bacillati</taxon>
        <taxon>Actinomycetota</taxon>
        <taxon>Actinomycetes</taxon>
        <taxon>Pseudonocardiales</taxon>
        <taxon>Pseudonocardiaceae</taxon>
        <taxon>Actinokineospora</taxon>
    </lineage>
</organism>
<dbReference type="AlphaFoldDB" id="A0A2S6GBK3"/>
<dbReference type="InterPro" id="IPR029063">
    <property type="entry name" value="SAM-dependent_MTases_sf"/>
</dbReference>
<evidence type="ECO:0000313" key="6">
    <source>
        <dbReference type="Proteomes" id="UP000239203"/>
    </source>
</evidence>
<keyword evidence="6" id="KW-1185">Reference proteome</keyword>
<gene>
    <name evidence="5" type="ORF">CLV40_14317</name>
</gene>
<dbReference type="PANTHER" id="PTHR43464:SF19">
    <property type="entry name" value="UBIQUINONE BIOSYNTHESIS O-METHYLTRANSFERASE, MITOCHONDRIAL"/>
    <property type="match status" value="1"/>
</dbReference>
<name>A0A2S6GBK3_9PSEU</name>
<accession>A0A2S6GBK3</accession>
<evidence type="ECO:0000259" key="4">
    <source>
        <dbReference type="Pfam" id="PF13649"/>
    </source>
</evidence>
<evidence type="ECO:0000256" key="1">
    <source>
        <dbReference type="ARBA" id="ARBA00022603"/>
    </source>
</evidence>
<proteinExistence type="predicted"/>
<dbReference type="RefSeq" id="WP_104483552.1">
    <property type="nucleotide sequence ID" value="NZ_CP154825.1"/>
</dbReference>
<dbReference type="PANTHER" id="PTHR43464">
    <property type="entry name" value="METHYLTRANSFERASE"/>
    <property type="match status" value="1"/>
</dbReference>
<keyword evidence="3" id="KW-0949">S-adenosyl-L-methionine</keyword>
<sequence length="210" mass="22929">MPDTDQGTTEFWEEFYGQRDQVWSGNPNRLLVREVEDEPAGRALDIGCAEGGDAVWLARRGWRVTAVDVSATALARAARHAAEAGVAEAIRFERHDLAESFPDGAYDLVSAQYFHSPVAHGTERADALRRAAELVAPGGVLLIVGHEGWPSWQEPHDFHLPTTAEVLESLALPDGWLVEVQETVESPAHGPDGEHGTRADNVLKLRRSAP</sequence>
<evidence type="ECO:0000256" key="3">
    <source>
        <dbReference type="ARBA" id="ARBA00022691"/>
    </source>
</evidence>
<dbReference type="Pfam" id="PF13649">
    <property type="entry name" value="Methyltransf_25"/>
    <property type="match status" value="1"/>
</dbReference>
<dbReference type="GO" id="GO:0032259">
    <property type="term" value="P:methylation"/>
    <property type="evidence" value="ECO:0007669"/>
    <property type="project" value="UniProtKB-KW"/>
</dbReference>
<protein>
    <submittedName>
        <fullName evidence="5">Methyltransferase family protein</fullName>
    </submittedName>
</protein>
<dbReference type="OrthoDB" id="9786503at2"/>
<keyword evidence="1 5" id="KW-0489">Methyltransferase</keyword>